<dbReference type="RefSeq" id="WP_207642821.1">
    <property type="nucleotide sequence ID" value="NZ_JAQIFT010000024.1"/>
</dbReference>
<gene>
    <name evidence="2" type="ORF">PBV87_05895</name>
</gene>
<evidence type="ECO:0000256" key="1">
    <source>
        <dbReference type="SAM" id="Phobius"/>
    </source>
</evidence>
<keyword evidence="3" id="KW-1185">Reference proteome</keyword>
<sequence>MIDYIIGIGVFSLVCVIVVKLINRHKKGAPTGCGCGCRECPVGKTCNTKRKV</sequence>
<reference evidence="2" key="1">
    <citation type="journal article" date="2023" name="Int. J. Syst. Evol. Microbiol.">
        <title>&lt;i&gt;Holtiella tumoricola&lt;/i&gt; gen. nov. sp. nov., isolated from a human clinical sample.</title>
        <authorList>
            <person name="Allen-Vercoe E."/>
            <person name="Daigneault M.C."/>
            <person name="Vancuren S.J."/>
            <person name="Cochrane K."/>
            <person name="O'Neal L.L."/>
            <person name="Sankaranarayanan K."/>
            <person name="Lawson P.A."/>
        </authorList>
    </citation>
    <scope>NUCLEOTIDE SEQUENCE</scope>
    <source>
        <strain evidence="2">CC70A</strain>
    </source>
</reference>
<keyword evidence="1" id="KW-1133">Transmembrane helix</keyword>
<evidence type="ECO:0000313" key="2">
    <source>
        <dbReference type="EMBL" id="MDA3731030.1"/>
    </source>
</evidence>
<accession>A0AA42J049</accession>
<protein>
    <submittedName>
        <fullName evidence="2">FeoB-associated Cys-rich membrane protein</fullName>
    </submittedName>
</protein>
<keyword evidence="1" id="KW-0812">Transmembrane</keyword>
<proteinExistence type="predicted"/>
<comment type="caution">
    <text evidence="2">The sequence shown here is derived from an EMBL/GenBank/DDBJ whole genome shotgun (WGS) entry which is preliminary data.</text>
</comment>
<name>A0AA42J049_9FIRM</name>
<dbReference type="Pfam" id="PF12669">
    <property type="entry name" value="FeoB_associated"/>
    <property type="match status" value="1"/>
</dbReference>
<dbReference type="Proteomes" id="UP001169242">
    <property type="component" value="Unassembled WGS sequence"/>
</dbReference>
<feature type="transmembrane region" description="Helical" evidence="1">
    <location>
        <begin position="6"/>
        <end position="22"/>
    </location>
</feature>
<keyword evidence="1" id="KW-0472">Membrane</keyword>
<organism evidence="2 3">
    <name type="scientific">Holtiella tumoricola</name>
    <dbReference type="NCBI Taxonomy" id="3018743"/>
    <lineage>
        <taxon>Bacteria</taxon>
        <taxon>Bacillati</taxon>
        <taxon>Bacillota</taxon>
        <taxon>Clostridia</taxon>
        <taxon>Lachnospirales</taxon>
        <taxon>Cellulosilyticaceae</taxon>
        <taxon>Holtiella</taxon>
    </lineage>
</organism>
<evidence type="ECO:0000313" key="3">
    <source>
        <dbReference type="Proteomes" id="UP001169242"/>
    </source>
</evidence>
<dbReference type="AlphaFoldDB" id="A0AA42J049"/>
<dbReference type="EMBL" id="JAQIFT010000024">
    <property type="protein sequence ID" value="MDA3731030.1"/>
    <property type="molecule type" value="Genomic_DNA"/>
</dbReference>